<gene>
    <name evidence="3" type="ordered locus">Deipr_1481</name>
</gene>
<reference evidence="4" key="1">
    <citation type="submission" date="2011-02" db="EMBL/GenBank/DDBJ databases">
        <title>The complete sequence of chromosome of Deinococcus proteolyticus DSM 20540.</title>
        <authorList>
            <consortium name="US DOE Joint Genome Institute (JGI-PGF)"/>
            <person name="Lucas S."/>
            <person name="Copeland A."/>
            <person name="Lapidus A."/>
            <person name="Bruce D."/>
            <person name="Goodwin L."/>
            <person name="Pitluck S."/>
            <person name="Kyrpides N."/>
            <person name="Mavromatis K."/>
            <person name="Pagani I."/>
            <person name="Ivanova N."/>
            <person name="Ovchinnikova G."/>
            <person name="Zeytun A."/>
            <person name="Detter J.C."/>
            <person name="Han C."/>
            <person name="Land M."/>
            <person name="Hauser L."/>
            <person name="Markowitz V."/>
            <person name="Cheng J.-F."/>
            <person name="Hugenholtz P."/>
            <person name="Woyke T."/>
            <person name="Wu D."/>
            <person name="Pukall R."/>
            <person name="Steenblock K."/>
            <person name="Brambilla E."/>
            <person name="Klenk H.-P."/>
            <person name="Eisen J.A."/>
        </authorList>
    </citation>
    <scope>NUCLEOTIDE SEQUENCE [LARGE SCALE GENOMIC DNA]</scope>
    <source>
        <strain evidence="4">ATCC 35074 / DSM 20540 / JCM 6276 / NBRC 101906 / NCIMB 13154 / VKM Ac-1939 / CCM 2703 / MRP</strain>
    </source>
</reference>
<dbReference type="EMBL" id="CP002536">
    <property type="protein sequence ID" value="ADY26621.1"/>
    <property type="molecule type" value="Genomic_DNA"/>
</dbReference>
<feature type="domain" description="Protein kinase" evidence="2">
    <location>
        <begin position="14"/>
        <end position="296"/>
    </location>
</feature>
<dbReference type="Proteomes" id="UP000007718">
    <property type="component" value="Chromosome"/>
</dbReference>
<dbReference type="OrthoDB" id="9805504at2"/>
<dbReference type="Gene3D" id="1.10.510.10">
    <property type="entry name" value="Transferase(Phosphotransferase) domain 1"/>
    <property type="match status" value="1"/>
</dbReference>
<reference evidence="3 4" key="2">
    <citation type="journal article" date="2012" name="Stand. Genomic Sci.">
        <title>Complete genome sequence of the orange-red pigmented, radioresistant Deinococcus proteolyticus type strain (MRP(T)).</title>
        <authorList>
            <person name="Copeland A."/>
            <person name="Zeytun A."/>
            <person name="Yassawong M."/>
            <person name="Nolan M."/>
            <person name="Lucas S."/>
            <person name="Hammon N."/>
            <person name="Deshpande S."/>
            <person name="Cheng J.F."/>
            <person name="Han C."/>
            <person name="Tapia R."/>
            <person name="Goodwin L.A."/>
            <person name="Pitluck S."/>
            <person name="Mavromatis K."/>
            <person name="Liolios K."/>
            <person name="Pagani I."/>
            <person name="Ivanova N."/>
            <person name="Mikhailova N."/>
            <person name="Pati A."/>
            <person name="Chen A."/>
            <person name="Palaniappan K."/>
            <person name="Land M."/>
            <person name="Hauser L."/>
            <person name="Jeffries C.D."/>
            <person name="Brambilla E.M."/>
            <person name="Rohde M."/>
            <person name="Sikorski J."/>
            <person name="Pukall R."/>
            <person name="Goker M."/>
            <person name="Detter J.C."/>
            <person name="Woyke T."/>
            <person name="Bristow J."/>
            <person name="Eisen J.A."/>
            <person name="Markowitz V."/>
            <person name="Hugenholtz P."/>
            <person name="Kyrpides N.C."/>
            <person name="Klenk H.P."/>
            <person name="Lapidus A."/>
        </authorList>
    </citation>
    <scope>NUCLEOTIDE SEQUENCE [LARGE SCALE GENOMIC DNA]</scope>
    <source>
        <strain evidence="4">ATCC 35074 / DSM 20540 / JCM 6276 / NBRC 101906 / NCIMB 13154 / VKM Ac-1939 / CCM 2703 / MRP</strain>
    </source>
</reference>
<dbReference type="SUPFAM" id="SSF56112">
    <property type="entry name" value="Protein kinase-like (PK-like)"/>
    <property type="match status" value="1"/>
</dbReference>
<dbReference type="InterPro" id="IPR000719">
    <property type="entry name" value="Prot_kinase_dom"/>
</dbReference>
<dbReference type="PROSITE" id="PS50011">
    <property type="entry name" value="PROTEIN_KINASE_DOM"/>
    <property type="match status" value="1"/>
</dbReference>
<evidence type="ECO:0000313" key="3">
    <source>
        <dbReference type="EMBL" id="ADY26621.1"/>
    </source>
</evidence>
<evidence type="ECO:0000313" key="4">
    <source>
        <dbReference type="Proteomes" id="UP000007718"/>
    </source>
</evidence>
<organism evidence="3 4">
    <name type="scientific">Deinococcus proteolyticus (strain ATCC 35074 / DSM 20540 / JCM 6276 / NBRC 101906 / NCIMB 13154 / VKM Ac-1939 / CCM 2703 / MRP)</name>
    <dbReference type="NCBI Taxonomy" id="693977"/>
    <lineage>
        <taxon>Bacteria</taxon>
        <taxon>Thermotogati</taxon>
        <taxon>Deinococcota</taxon>
        <taxon>Deinococci</taxon>
        <taxon>Deinococcales</taxon>
        <taxon>Deinococcaceae</taxon>
        <taxon>Deinococcus</taxon>
    </lineage>
</organism>
<dbReference type="HOGENOM" id="CLU_022304_0_0_0"/>
<dbReference type="KEGG" id="dpt:Deipr_1481"/>
<evidence type="ECO:0000259" key="2">
    <source>
        <dbReference type="PROSITE" id="PS50011"/>
    </source>
</evidence>
<keyword evidence="4" id="KW-1185">Reference proteome</keyword>
<dbReference type="Pfam" id="PF00069">
    <property type="entry name" value="Pkinase"/>
    <property type="match status" value="1"/>
</dbReference>
<dbReference type="STRING" id="693977.Deipr_1481"/>
<dbReference type="eggNOG" id="COG4248">
    <property type="taxonomic scope" value="Bacteria"/>
</dbReference>
<dbReference type="PANTHER" id="PTHR44329">
    <property type="entry name" value="SERINE/THREONINE-PROTEIN KINASE TNNI3K-RELATED"/>
    <property type="match status" value="1"/>
</dbReference>
<dbReference type="eggNOG" id="COG1340">
    <property type="taxonomic scope" value="Bacteria"/>
</dbReference>
<feature type="coiled-coil region" evidence="1">
    <location>
        <begin position="586"/>
        <end position="613"/>
    </location>
</feature>
<name>F0RJX5_DEIPM</name>
<sequence length="802" mass="90467">MTATSYIDGHGQPVALSTELGRGGEGAVFTVDGRPDVVAKIYLKIPEQAQIEKIRSLPQLDDPSLQAISAWAQTTLSDEQGRIRGFLMPKLGAGFEESHLLYRRLSRRQHFPRADWRFLVHVARNVTRSFAVLHRHGILMGDVSSRNVSVNSNGIVRLTDTDSYQINWQGNIYPCPVGTAEFTPPELQGKGFGSLVRTKDHDLFGLAVLIFHLLFDGRHPYSGIHSNGAMPSPAEAIKADQFAYSLQRKNGVKPPAFMTTLESLHPDLARLFERAFSPRQQGRPAAEEWEAALATLSANIVTCSKNADHKYDRRLTCPWCAIENIRAATAKTGFPAGAQRIDVEGALNRIWQGLSNIPVPAAPQMLQVPQVNALPLPPAPPATSPPPMPAMPPLQSPPPIPTLPPVDAAAFASLPAPQAPAAPTVPQVQLTDVRQNVAAPLAIFGTLCLVSLLSKNYFLLLIFAFGVYYNLSRNSPQQLEMRRQQRQKVLNTLHEEAIRTYEQERRQYETALERYQQELKTYDQRRPLLIAEAEQRREEQLQQLIQEREQRIAQMEQERSAKYAALLEDREKQIKLSEKKHRREYALLLRQALVEHEQTAQQLREQINGLYLRLLADCAETGYEQAMDWLKEMRVKVRNFDAEERNRFNEVTGQYRQKALENFLANNVLKPGDVPGIGPTVIANLNSYGFVTAKDLDYSVQHVRGIGPKKLQDLLLWRDSVEQFFQFDISQVPSPILAKVRDEMNRERQRVLDAMEGVVAKLPADIQTWKAAEQATLQSLLQLQTQLAQREKTISMIQQWQV</sequence>
<dbReference type="GO" id="GO:0004674">
    <property type="term" value="F:protein serine/threonine kinase activity"/>
    <property type="evidence" value="ECO:0007669"/>
    <property type="project" value="TreeGrafter"/>
</dbReference>
<proteinExistence type="predicted"/>
<accession>F0RJX5</accession>
<dbReference type="AlphaFoldDB" id="F0RJX5"/>
<dbReference type="PANTHER" id="PTHR44329:SF214">
    <property type="entry name" value="PROTEIN KINASE DOMAIN-CONTAINING PROTEIN"/>
    <property type="match status" value="1"/>
</dbReference>
<dbReference type="InterPro" id="IPR011009">
    <property type="entry name" value="Kinase-like_dom_sf"/>
</dbReference>
<dbReference type="GO" id="GO:0005524">
    <property type="term" value="F:ATP binding"/>
    <property type="evidence" value="ECO:0007669"/>
    <property type="project" value="InterPro"/>
</dbReference>
<protein>
    <recommendedName>
        <fullName evidence="2">Protein kinase domain-containing protein</fullName>
    </recommendedName>
</protein>
<evidence type="ECO:0000256" key="1">
    <source>
        <dbReference type="SAM" id="Coils"/>
    </source>
</evidence>
<dbReference type="RefSeq" id="WP_013615229.1">
    <property type="nucleotide sequence ID" value="NC_015161.1"/>
</dbReference>
<dbReference type="InterPro" id="IPR051681">
    <property type="entry name" value="Ser/Thr_Kinases-Pseudokinases"/>
</dbReference>
<feature type="coiled-coil region" evidence="1">
    <location>
        <begin position="491"/>
        <end position="561"/>
    </location>
</feature>
<keyword evidence="1" id="KW-0175">Coiled coil</keyword>